<dbReference type="InterPro" id="IPR036188">
    <property type="entry name" value="FAD/NAD-bd_sf"/>
</dbReference>
<comment type="caution">
    <text evidence="10">The sequence shown here is derived from an EMBL/GenBank/DDBJ whole genome shotgun (WGS) entry which is preliminary data.</text>
</comment>
<dbReference type="NCBIfam" id="NF003606">
    <property type="entry name" value="PRK05257.2-1"/>
    <property type="match status" value="1"/>
</dbReference>
<dbReference type="AlphaFoldDB" id="A0A5C6C401"/>
<dbReference type="NCBIfam" id="TIGR01320">
    <property type="entry name" value="mal_quin_oxido"/>
    <property type="match status" value="1"/>
</dbReference>
<dbReference type="NCBIfam" id="NF009875">
    <property type="entry name" value="PRK13339.1"/>
    <property type="match status" value="1"/>
</dbReference>
<dbReference type="RefSeq" id="WP_146406115.1">
    <property type="nucleotide sequence ID" value="NZ_SJPU01000001.1"/>
</dbReference>
<evidence type="ECO:0000256" key="7">
    <source>
        <dbReference type="ARBA" id="ARBA00022827"/>
    </source>
</evidence>
<keyword evidence="5 9" id="KW-0816">Tricarboxylic acid cycle</keyword>
<keyword evidence="6 9" id="KW-0285">Flavoprotein</keyword>
<evidence type="ECO:0000256" key="9">
    <source>
        <dbReference type="HAMAP-Rule" id="MF_00212"/>
    </source>
</evidence>
<dbReference type="GO" id="GO:0006099">
    <property type="term" value="P:tricarboxylic acid cycle"/>
    <property type="evidence" value="ECO:0007669"/>
    <property type="project" value="UniProtKB-UniRule"/>
</dbReference>
<gene>
    <name evidence="9 10" type="primary">mqo</name>
    <name evidence="10" type="ORF">Poly21_14250</name>
</gene>
<organism evidence="10 11">
    <name type="scientific">Allorhodopirellula heiligendammensis</name>
    <dbReference type="NCBI Taxonomy" id="2714739"/>
    <lineage>
        <taxon>Bacteria</taxon>
        <taxon>Pseudomonadati</taxon>
        <taxon>Planctomycetota</taxon>
        <taxon>Planctomycetia</taxon>
        <taxon>Pirellulales</taxon>
        <taxon>Pirellulaceae</taxon>
        <taxon>Allorhodopirellula</taxon>
    </lineage>
</organism>
<comment type="pathway">
    <text evidence="3 9">Carbohydrate metabolism; tricarboxylic acid cycle; oxaloacetate from (S)-malate (quinone route): step 1/1.</text>
</comment>
<dbReference type="EMBL" id="SJPU01000001">
    <property type="protein sequence ID" value="TWU19253.1"/>
    <property type="molecule type" value="Genomic_DNA"/>
</dbReference>
<keyword evidence="8 9" id="KW-0560">Oxidoreductase</keyword>
<comment type="catalytic activity">
    <reaction evidence="1 9">
        <text>(S)-malate + a quinone = a quinol + oxaloacetate</text>
        <dbReference type="Rhea" id="RHEA:46012"/>
        <dbReference type="ChEBI" id="CHEBI:15589"/>
        <dbReference type="ChEBI" id="CHEBI:16452"/>
        <dbReference type="ChEBI" id="CHEBI:24646"/>
        <dbReference type="ChEBI" id="CHEBI:132124"/>
        <dbReference type="EC" id="1.1.5.4"/>
    </reaction>
</comment>
<dbReference type="Proteomes" id="UP000319908">
    <property type="component" value="Unassembled WGS sequence"/>
</dbReference>
<dbReference type="NCBIfam" id="NF003611">
    <property type="entry name" value="PRK05257.3-2"/>
    <property type="match status" value="1"/>
</dbReference>
<dbReference type="EC" id="1.1.5.4" evidence="9"/>
<proteinExistence type="inferred from homology"/>
<evidence type="ECO:0000256" key="5">
    <source>
        <dbReference type="ARBA" id="ARBA00022532"/>
    </source>
</evidence>
<keyword evidence="7 9" id="KW-0274">FAD</keyword>
<dbReference type="InterPro" id="IPR006231">
    <property type="entry name" value="MQO"/>
</dbReference>
<evidence type="ECO:0000256" key="8">
    <source>
        <dbReference type="ARBA" id="ARBA00023002"/>
    </source>
</evidence>
<protein>
    <recommendedName>
        <fullName evidence="9">Probable malate:quinone oxidoreductase</fullName>
        <ecNumber evidence="9">1.1.5.4</ecNumber>
    </recommendedName>
    <alternativeName>
        <fullName evidence="9">MQO</fullName>
    </alternativeName>
    <alternativeName>
        <fullName evidence="9">Malate dehydrogenase [quinone]</fullName>
    </alternativeName>
</protein>
<evidence type="ECO:0000256" key="1">
    <source>
        <dbReference type="ARBA" id="ARBA00001139"/>
    </source>
</evidence>
<dbReference type="PANTHER" id="PTHR43104:SF2">
    <property type="entry name" value="L-2-HYDROXYGLUTARATE DEHYDROGENASE, MITOCHONDRIAL"/>
    <property type="match status" value="1"/>
</dbReference>
<evidence type="ECO:0000256" key="3">
    <source>
        <dbReference type="ARBA" id="ARBA00005012"/>
    </source>
</evidence>
<dbReference type="PANTHER" id="PTHR43104">
    <property type="entry name" value="L-2-HYDROXYGLUTARATE DEHYDROGENASE, MITOCHONDRIAL"/>
    <property type="match status" value="1"/>
</dbReference>
<dbReference type="SUPFAM" id="SSF51905">
    <property type="entry name" value="FAD/NAD(P)-binding domain"/>
    <property type="match status" value="1"/>
</dbReference>
<evidence type="ECO:0000313" key="11">
    <source>
        <dbReference type="Proteomes" id="UP000319908"/>
    </source>
</evidence>
<evidence type="ECO:0000256" key="4">
    <source>
        <dbReference type="ARBA" id="ARBA00006389"/>
    </source>
</evidence>
<accession>A0A5C6C401</accession>
<dbReference type="GO" id="GO:0047545">
    <property type="term" value="F:(S)-2-hydroxyglutarate dehydrogenase activity"/>
    <property type="evidence" value="ECO:0007669"/>
    <property type="project" value="TreeGrafter"/>
</dbReference>
<dbReference type="UniPathway" id="UPA00223">
    <property type="reaction ID" value="UER01008"/>
</dbReference>
<dbReference type="Pfam" id="PF06039">
    <property type="entry name" value="Mqo"/>
    <property type="match status" value="1"/>
</dbReference>
<evidence type="ECO:0000313" key="10">
    <source>
        <dbReference type="EMBL" id="TWU19253.1"/>
    </source>
</evidence>
<dbReference type="GO" id="GO:0008924">
    <property type="term" value="F:L-malate dehydrogenase (quinone) activity"/>
    <property type="evidence" value="ECO:0007669"/>
    <property type="project" value="UniProtKB-UniRule"/>
</dbReference>
<name>A0A5C6C401_9BACT</name>
<keyword evidence="11" id="KW-1185">Reference proteome</keyword>
<dbReference type="OrthoDB" id="9763983at2"/>
<evidence type="ECO:0000256" key="2">
    <source>
        <dbReference type="ARBA" id="ARBA00001974"/>
    </source>
</evidence>
<reference evidence="10 11" key="1">
    <citation type="journal article" date="2020" name="Antonie Van Leeuwenhoek">
        <title>Rhodopirellula heiligendammensis sp. nov., Rhodopirellula pilleata sp. nov., and Rhodopirellula solitaria sp. nov. isolated from natural or artificial marine surfaces in Northern Germany and California, USA, and emended description of the genus Rhodopirellula.</title>
        <authorList>
            <person name="Kallscheuer N."/>
            <person name="Wiegand S."/>
            <person name="Jogler M."/>
            <person name="Boedeker C."/>
            <person name="Peeters S.H."/>
            <person name="Rast P."/>
            <person name="Heuer A."/>
            <person name="Jetten M.S.M."/>
            <person name="Rohde M."/>
            <person name="Jogler C."/>
        </authorList>
    </citation>
    <scope>NUCLEOTIDE SEQUENCE [LARGE SCALE GENOMIC DNA]</scope>
    <source>
        <strain evidence="10 11">Poly21</strain>
    </source>
</reference>
<dbReference type="HAMAP" id="MF_00212">
    <property type="entry name" value="MQO"/>
    <property type="match status" value="1"/>
</dbReference>
<comment type="similarity">
    <text evidence="4 9">Belongs to the MQO family.</text>
</comment>
<comment type="cofactor">
    <cofactor evidence="2 9">
        <name>FAD</name>
        <dbReference type="ChEBI" id="CHEBI:57692"/>
    </cofactor>
</comment>
<sequence>MSIDHPDVILVGSGIMSANLGAMLKRLDPSLKIQLYEVSEELAQESSNAWNNAGTGHAGICELSYTPNRSDDGTVDVANAVTIFEQFEQSRQFWAYAVAEGMINTPADFINPVPHVSFVHGQPQVDFLRDRHAAMSSHHFFDEMAFSTDPNEIGQWSPLLVAGRGNIPIAATRMLGGTDVNFGALSRKLIDWLETQDNCAVATSHRVIGLNRDSDRWTVTVKDIKHNRQLTNSAKFVFIGAGGGSLPLLQKSGIPESKGFGGFPIGGQWLVCDDPVIVAKHSAKVYGQAQDEAPTMAVPHLDTRVIDGKKAILFGPFAAWTTRFLTKSGGLTDLPGSIRLDNVASLLKVGAYNLPLVKYLVGQGLQSMASRMKLLRTFYPEAQTKDWRLMDAGIRVQAIKREDGEAGIVHYGTEIVTAKDKSIAALLGASPGASVSVSLMLQVIQNCLPELLATPEGAGKMKEMIPTFDVDLQDPSSAELFREIHQRCDRDLRLTDSRS</sequence>
<evidence type="ECO:0000256" key="6">
    <source>
        <dbReference type="ARBA" id="ARBA00022630"/>
    </source>
</evidence>